<feature type="coiled-coil region" evidence="5">
    <location>
        <begin position="938"/>
        <end position="995"/>
    </location>
</feature>
<evidence type="ECO:0000256" key="4">
    <source>
        <dbReference type="ARBA" id="ARBA00023136"/>
    </source>
</evidence>
<proteinExistence type="predicted"/>
<dbReference type="PANTHER" id="PTHR14514">
    <property type="entry name" value="PKA ANCHORING PROTEIN"/>
    <property type="match status" value="1"/>
</dbReference>
<dbReference type="Gene3D" id="1.20.58.60">
    <property type="match status" value="2"/>
</dbReference>
<feature type="compositionally biased region" description="Polar residues" evidence="6">
    <location>
        <begin position="294"/>
        <end position="309"/>
    </location>
</feature>
<dbReference type="Proteomes" id="UP000250572">
    <property type="component" value="Unassembled WGS sequence"/>
</dbReference>
<evidence type="ECO:0008006" key="9">
    <source>
        <dbReference type="Google" id="ProtNLM"/>
    </source>
</evidence>
<reference evidence="7 8" key="1">
    <citation type="journal article" date="2018" name="G3 (Bethesda)">
        <title>A High-Quality Reference Genome for the Invasive Mosquitofish Gambusia affinis Using a Chicago Library.</title>
        <authorList>
            <person name="Hoffberg S.L."/>
            <person name="Troendle N.J."/>
            <person name="Glenn T.C."/>
            <person name="Mahmud O."/>
            <person name="Louha S."/>
            <person name="Chalopin D."/>
            <person name="Bennetzen J.L."/>
            <person name="Mauricio R."/>
        </authorList>
    </citation>
    <scope>NUCLEOTIDE SEQUENCE [LARGE SCALE GENOMIC DNA]</scope>
    <source>
        <strain evidence="7">NE01/NJP1002.9</strain>
        <tissue evidence="7">Muscle</tissue>
    </source>
</reference>
<evidence type="ECO:0000256" key="5">
    <source>
        <dbReference type="SAM" id="Coils"/>
    </source>
</evidence>
<dbReference type="SUPFAM" id="SSF46966">
    <property type="entry name" value="Spectrin repeat"/>
    <property type="match status" value="3"/>
</dbReference>
<accession>A0A315VX81</accession>
<name>A0A315VX81_GAMAF</name>
<evidence type="ECO:0000256" key="3">
    <source>
        <dbReference type="ARBA" id="ARBA00022737"/>
    </source>
</evidence>
<keyword evidence="2" id="KW-0597">Phosphoprotein</keyword>
<evidence type="ECO:0000256" key="2">
    <source>
        <dbReference type="ARBA" id="ARBA00022553"/>
    </source>
</evidence>
<organism evidence="7 8">
    <name type="scientific">Gambusia affinis</name>
    <name type="common">Western mosquitofish</name>
    <name type="synonym">Heterandria affinis</name>
    <dbReference type="NCBI Taxonomy" id="33528"/>
    <lineage>
        <taxon>Eukaryota</taxon>
        <taxon>Metazoa</taxon>
        <taxon>Chordata</taxon>
        <taxon>Craniata</taxon>
        <taxon>Vertebrata</taxon>
        <taxon>Euteleostomi</taxon>
        <taxon>Actinopterygii</taxon>
        <taxon>Neopterygii</taxon>
        <taxon>Teleostei</taxon>
        <taxon>Neoteleostei</taxon>
        <taxon>Acanthomorphata</taxon>
        <taxon>Ovalentaria</taxon>
        <taxon>Atherinomorphae</taxon>
        <taxon>Cyprinodontiformes</taxon>
        <taxon>Poeciliidae</taxon>
        <taxon>Poeciliinae</taxon>
        <taxon>Gambusia</taxon>
    </lineage>
</organism>
<feature type="compositionally biased region" description="Basic and acidic residues" evidence="6">
    <location>
        <begin position="253"/>
        <end position="269"/>
    </location>
</feature>
<keyword evidence="3" id="KW-0677">Repeat</keyword>
<comment type="caution">
    <text evidence="7">The sequence shown here is derived from an EMBL/GenBank/DDBJ whole genome shotgun (WGS) entry which is preliminary data.</text>
</comment>
<keyword evidence="8" id="KW-1185">Reference proteome</keyword>
<keyword evidence="4" id="KW-0472">Membrane</keyword>
<protein>
    <recommendedName>
        <fullName evidence="9">KASH domain-containing protein</fullName>
    </recommendedName>
</protein>
<evidence type="ECO:0000256" key="6">
    <source>
        <dbReference type="SAM" id="MobiDB-lite"/>
    </source>
</evidence>
<feature type="compositionally biased region" description="Basic and acidic residues" evidence="6">
    <location>
        <begin position="19"/>
        <end position="35"/>
    </location>
</feature>
<feature type="region of interest" description="Disordered" evidence="6">
    <location>
        <begin position="239"/>
        <end position="314"/>
    </location>
</feature>
<evidence type="ECO:0000256" key="1">
    <source>
        <dbReference type="ARBA" id="ARBA00004308"/>
    </source>
</evidence>
<comment type="subcellular location">
    <subcellularLocation>
        <location evidence="1">Endomembrane system</location>
    </subcellularLocation>
</comment>
<gene>
    <name evidence="7" type="ORF">CCH79_00000556</name>
</gene>
<keyword evidence="5" id="KW-0175">Coiled coil</keyword>
<feature type="region of interest" description="Disordered" evidence="6">
    <location>
        <begin position="1"/>
        <end position="40"/>
    </location>
</feature>
<evidence type="ECO:0000313" key="8">
    <source>
        <dbReference type="Proteomes" id="UP000250572"/>
    </source>
</evidence>
<sequence>MMDEKRSVCRSVAEPEDFSTDKVSHSSLRDSKRSSTDAASWSMRAKIGEVDASSNIPSADLQKGQRENLQQTLLKLVEAERCCGALQRAASQLEGRVAELDHWSSEALDCYDQLMERKPRGEQSAAKVLISRGLLLAQQVVAESQHLEAFVAEQQKTSPLQTFSTADTQDRIAAAISQSQASWADEILDKFSSCGFKQQVGDFCERMQPVESLHADTGSYVLARTKQIVDVKLQTPELIQLPDQGARRRHDSKRSTEDRKGSASHEKMKTIPQPVMVPVQTESPAAGSTEIKSRTASQPNTTQGQTHTQPPLMIHSEVHRKAQSMARSRLEKARLRLQGRIQQAMKLFGGREMTESQIKKKQKALNTLQPAVLDEFLGAAEAFGAFCSGPQLQDLLLLSESVRNQAGEIWFWAISSPTISRMVPLKSTSDPMESADSQATIITEKLNQIIRQPLDVSSLALDESSLFSDLKEMDETLKDEMRRLEEEEQRGPGATSQPFLRQSLLLCNVRHLEQLRQQLDGVQSAVETLDHFLATLRDIKAESPTLLANRDPNDRKNETELQRERHSWQAAVESLNPVMEQSHIVDCSLKAAGMTLTMDGASVTCRDVAAFLSDQMRAKRQEGEKELDILEKIGVQRSKDVEEPRFAPTVTEEESTLEVKKRKQEPKIQILRSEEGFLQRSLSSHAGKAGNEHKGLVQRKSALLAVLKETKAAAERLELLEPTLPALQQRTRALTELESFLASLDSEVQYVHDASSKSDFPKENPSREVEDLWEETRKATSERLEQAQALTELLRRFQIMRAELDGTLQKAEATIAQQASYIGKDFLQRLYAKVGETKAELNGLGDDIEEVRSVCRQLQSLLRQVPGCSGSPFENEADALMDRWLDLSERTDSQLENLHLCLMLWDGVLQLGEEVETWTNSRTAALSQGPSFQTEDDIKALQNEIMTQEESIRRFHRKAAEIQSLLQSAEPPPELQVVETQMRKKIEQLKELFLESEEVYKQTVATMGQITERMAESLCSLQKIQDSLHSFSGPDVATVLAKLKELCRRLHTEDEQAQSLLEDVQVLSSIAGPGSLQSLSVRGIELEEKLRNTHQLFSEVEEQTERNVHHLDSLCIKAYGLCRLQAEKEQLEEWLCAAEEDAPKMKNLSFLQEEALQQRGRTERIAELVSSLRSSNLQQCVLLQQSCDLLQRCHNFCTKLGGVSEEATPTPSNDSEPFQGLVESIQSWFDGLRQRDGGEIESSAEQRLCHAQAVLKATTGAETLLEQLRVTGESLSQRLSPELKRDVQLKIQKTQQHWKNLLESVQPYFRALEDDLELSSAYLTSRQEASCRVEELKHQAEQLPSLFPWPGSAERAQACLLARQLQAESESLKLTLISLDEKRRELAEKTRNPIWKDSSWDELETRWSALMAEVKGSLSLRCLVCLKCPQGLCAHLQKGLSNEEQFGQLLQACHHHLTTLQQRMTACQTRTESSGGLTSDAAALEALPKQVAEIEKELLVLVTLRDSLTASCTAEARASLSEQVSNLHNHKRAIERAIPLQEEVSLLQADLRDLAKNVKELSVLPDVLQLTQQWRSVQGWDKKLTQLDIRANGLQRTRETQEVPPAETIFTVSAVRKELLRYIVSVYDSK</sequence>
<dbReference type="PANTHER" id="PTHR14514:SF4">
    <property type="entry name" value="NESPRIN-2"/>
    <property type="match status" value="1"/>
</dbReference>
<evidence type="ECO:0000313" key="7">
    <source>
        <dbReference type="EMBL" id="PWA27935.1"/>
    </source>
</evidence>
<dbReference type="EMBL" id="NHOQ01001000">
    <property type="protein sequence ID" value="PWA27935.1"/>
    <property type="molecule type" value="Genomic_DNA"/>
</dbReference>